<dbReference type="Proteomes" id="UP001385951">
    <property type="component" value="Unassembled WGS sequence"/>
</dbReference>
<organism evidence="1 2">
    <name type="scientific">Cerrena zonata</name>
    <dbReference type="NCBI Taxonomy" id="2478898"/>
    <lineage>
        <taxon>Eukaryota</taxon>
        <taxon>Fungi</taxon>
        <taxon>Dikarya</taxon>
        <taxon>Basidiomycota</taxon>
        <taxon>Agaricomycotina</taxon>
        <taxon>Agaricomycetes</taxon>
        <taxon>Polyporales</taxon>
        <taxon>Cerrenaceae</taxon>
        <taxon>Cerrena</taxon>
    </lineage>
</organism>
<dbReference type="AlphaFoldDB" id="A0AAW0GFZ7"/>
<evidence type="ECO:0000313" key="2">
    <source>
        <dbReference type="Proteomes" id="UP001385951"/>
    </source>
</evidence>
<keyword evidence="2" id="KW-1185">Reference proteome</keyword>
<evidence type="ECO:0000313" key="1">
    <source>
        <dbReference type="EMBL" id="KAK7690139.1"/>
    </source>
</evidence>
<dbReference type="EMBL" id="JASBNA010000007">
    <property type="protein sequence ID" value="KAK7690139.1"/>
    <property type="molecule type" value="Genomic_DNA"/>
</dbReference>
<gene>
    <name evidence="1" type="ORF">QCA50_006788</name>
</gene>
<comment type="caution">
    <text evidence="1">The sequence shown here is derived from an EMBL/GenBank/DDBJ whole genome shotgun (WGS) entry which is preliminary data.</text>
</comment>
<sequence>MSTSGIIAREFPFCPFFIDVPVLGIGIPFFFPLKYPSGLVSISIPSTSVTFKYLPLSILPYEHITTSSHPSSVNSPHFNFFVRRYFPSLVLLFSTLPRSDPIPMNTAT</sequence>
<proteinExistence type="predicted"/>
<name>A0AAW0GFZ7_9APHY</name>
<reference evidence="1 2" key="1">
    <citation type="submission" date="2022-09" db="EMBL/GenBank/DDBJ databases">
        <authorList>
            <person name="Palmer J.M."/>
        </authorList>
    </citation>
    <scope>NUCLEOTIDE SEQUENCE [LARGE SCALE GENOMIC DNA]</scope>
    <source>
        <strain evidence="1 2">DSM 7382</strain>
    </source>
</reference>
<protein>
    <submittedName>
        <fullName evidence="1">Uncharacterized protein</fullName>
    </submittedName>
</protein>
<accession>A0AAW0GFZ7</accession>